<keyword evidence="14" id="KW-1185">Reference proteome</keyword>
<evidence type="ECO:0000256" key="10">
    <source>
        <dbReference type="ARBA" id="ARBA00023224"/>
    </source>
</evidence>
<dbReference type="PANTHER" id="PTHR24060">
    <property type="entry name" value="METABOTROPIC GLUTAMATE RECEPTOR"/>
    <property type="match status" value="1"/>
</dbReference>
<dbReference type="InterPro" id="IPR050726">
    <property type="entry name" value="mGluR"/>
</dbReference>
<evidence type="ECO:0000256" key="11">
    <source>
        <dbReference type="SAM" id="Phobius"/>
    </source>
</evidence>
<organism evidence="13 14">
    <name type="scientific">Stegodyphus mimosarum</name>
    <name type="common">African social velvet spider</name>
    <dbReference type="NCBI Taxonomy" id="407821"/>
    <lineage>
        <taxon>Eukaryota</taxon>
        <taxon>Metazoa</taxon>
        <taxon>Ecdysozoa</taxon>
        <taxon>Arthropoda</taxon>
        <taxon>Chelicerata</taxon>
        <taxon>Arachnida</taxon>
        <taxon>Araneae</taxon>
        <taxon>Araneomorphae</taxon>
        <taxon>Entelegynae</taxon>
        <taxon>Eresoidea</taxon>
        <taxon>Eresidae</taxon>
        <taxon>Stegodyphus</taxon>
    </lineage>
</organism>
<dbReference type="InterPro" id="IPR017979">
    <property type="entry name" value="GPCR_3_CS"/>
</dbReference>
<feature type="domain" description="G-protein coupled receptors family 3 profile" evidence="12">
    <location>
        <begin position="103"/>
        <end position="368"/>
    </location>
</feature>
<keyword evidence="8 13" id="KW-0675">Receptor</keyword>
<feature type="transmembrane region" description="Helical" evidence="11">
    <location>
        <begin position="326"/>
        <end position="351"/>
    </location>
</feature>
<evidence type="ECO:0000256" key="7">
    <source>
        <dbReference type="ARBA" id="ARBA00023136"/>
    </source>
</evidence>
<sequence>MALSLRLRMRSVPVWNWKDYVDELDKPVSSCSEQCGLGEERIRNLHLHRRCCWTCRPCEAEYFLPDPYGHCTECPQGQIPNKDKTSCIDLKPEYIGRNLNSPWALVPFVFSLLGILCTSAVFAIFLIYHKTPIIMASGRELCYIILIGIIFCYCFTFVVLSQPTEVSCGMLRIGMGLGLAVCYSAIFTKTNRISRIFNRNLRITRRPSYISPESQIVICLCLILIQVTLTVLWLIVKPPSMRQMLLENPRAWVVVCNYDGISVILGLSYNMVLIILCTVYAYKTRNIPENFNESKYISFTMYSSCIVWLAFVPIYCSTWQDYKVQSTILCMSVSISGTVTLACLFLPKIYIVIFRPEKNIRYPSSANNTGTGNYTTTQPVRFLRPVPNTE</sequence>
<evidence type="ECO:0000256" key="8">
    <source>
        <dbReference type="ARBA" id="ARBA00023170"/>
    </source>
</evidence>
<evidence type="ECO:0000256" key="2">
    <source>
        <dbReference type="ARBA" id="ARBA00022475"/>
    </source>
</evidence>
<feature type="transmembrane region" description="Helical" evidence="11">
    <location>
        <begin position="209"/>
        <end position="236"/>
    </location>
</feature>
<accession>A0A087UPG8</accession>
<evidence type="ECO:0000256" key="5">
    <source>
        <dbReference type="ARBA" id="ARBA00022989"/>
    </source>
</evidence>
<dbReference type="AlphaFoldDB" id="A0A087UPG8"/>
<keyword evidence="5 11" id="KW-1133">Transmembrane helix</keyword>
<feature type="transmembrane region" description="Helical" evidence="11">
    <location>
        <begin position="141"/>
        <end position="163"/>
    </location>
</feature>
<gene>
    <name evidence="13" type="ORF">X975_07995</name>
</gene>
<dbReference type="PRINTS" id="PR00248">
    <property type="entry name" value="GPCRMGR"/>
</dbReference>
<dbReference type="Pfam" id="PF00003">
    <property type="entry name" value="7tm_3"/>
    <property type="match status" value="1"/>
</dbReference>
<dbReference type="InterPro" id="IPR017978">
    <property type="entry name" value="GPCR_3_C"/>
</dbReference>
<protein>
    <submittedName>
        <fullName evidence="13">Metabotropic glutamate receptor 3</fullName>
    </submittedName>
</protein>
<dbReference type="InterPro" id="IPR000162">
    <property type="entry name" value="GPCR_3_mtglu_rcpt"/>
</dbReference>
<evidence type="ECO:0000313" key="14">
    <source>
        <dbReference type="Proteomes" id="UP000054359"/>
    </source>
</evidence>
<dbReference type="OrthoDB" id="425344at2759"/>
<keyword evidence="2" id="KW-1003">Cell membrane</keyword>
<feature type="transmembrane region" description="Helical" evidence="11">
    <location>
        <begin position="261"/>
        <end position="282"/>
    </location>
</feature>
<dbReference type="STRING" id="407821.A0A087UPG8"/>
<feature type="non-terminal residue" evidence="13">
    <location>
        <position position="390"/>
    </location>
</feature>
<evidence type="ECO:0000259" key="12">
    <source>
        <dbReference type="PROSITE" id="PS50259"/>
    </source>
</evidence>
<keyword evidence="10" id="KW-0807">Transducer</keyword>
<evidence type="ECO:0000256" key="6">
    <source>
        <dbReference type="ARBA" id="ARBA00023040"/>
    </source>
</evidence>
<dbReference type="PROSITE" id="PS50259">
    <property type="entry name" value="G_PROTEIN_RECEP_F3_4"/>
    <property type="match status" value="1"/>
</dbReference>
<dbReference type="OMA" id="CAIWLEI"/>
<evidence type="ECO:0000313" key="13">
    <source>
        <dbReference type="EMBL" id="KFM79257.1"/>
    </source>
</evidence>
<dbReference type="EMBL" id="KK120875">
    <property type="protein sequence ID" value="KFM79257.1"/>
    <property type="molecule type" value="Genomic_DNA"/>
</dbReference>
<feature type="transmembrane region" description="Helical" evidence="11">
    <location>
        <begin position="294"/>
        <end position="314"/>
    </location>
</feature>
<evidence type="ECO:0000256" key="1">
    <source>
        <dbReference type="ARBA" id="ARBA00004651"/>
    </source>
</evidence>
<keyword evidence="4" id="KW-0732">Signal</keyword>
<evidence type="ECO:0000256" key="4">
    <source>
        <dbReference type="ARBA" id="ARBA00022729"/>
    </source>
</evidence>
<dbReference type="PROSITE" id="PS00981">
    <property type="entry name" value="G_PROTEIN_RECEP_F3_3"/>
    <property type="match status" value="1"/>
</dbReference>
<reference evidence="13 14" key="1">
    <citation type="submission" date="2013-11" db="EMBL/GenBank/DDBJ databases">
        <title>Genome sequencing of Stegodyphus mimosarum.</title>
        <authorList>
            <person name="Bechsgaard J."/>
        </authorList>
    </citation>
    <scope>NUCLEOTIDE SEQUENCE [LARGE SCALE GENOMIC DNA]</scope>
</reference>
<dbReference type="GO" id="GO:0005886">
    <property type="term" value="C:plasma membrane"/>
    <property type="evidence" value="ECO:0007669"/>
    <property type="project" value="UniProtKB-SubCell"/>
</dbReference>
<keyword evidence="3 11" id="KW-0812">Transmembrane</keyword>
<dbReference type="InterPro" id="IPR000337">
    <property type="entry name" value="GPCR_3"/>
</dbReference>
<keyword evidence="9" id="KW-0325">Glycoprotein</keyword>
<dbReference type="GO" id="GO:0004930">
    <property type="term" value="F:G protein-coupled receptor activity"/>
    <property type="evidence" value="ECO:0007669"/>
    <property type="project" value="UniProtKB-KW"/>
</dbReference>
<keyword evidence="7 11" id="KW-0472">Membrane</keyword>
<dbReference type="PRINTS" id="PR00593">
    <property type="entry name" value="MTABOTROPICR"/>
</dbReference>
<dbReference type="Gene3D" id="2.10.50.30">
    <property type="entry name" value="GPCR, family 3, nine cysteines domain"/>
    <property type="match status" value="1"/>
</dbReference>
<dbReference type="Proteomes" id="UP000054359">
    <property type="component" value="Unassembled WGS sequence"/>
</dbReference>
<feature type="transmembrane region" description="Helical" evidence="11">
    <location>
        <begin position="104"/>
        <end position="129"/>
    </location>
</feature>
<feature type="transmembrane region" description="Helical" evidence="11">
    <location>
        <begin position="169"/>
        <end position="188"/>
    </location>
</feature>
<keyword evidence="6" id="KW-0297">G-protein coupled receptor</keyword>
<proteinExistence type="predicted"/>
<name>A0A087UPG8_STEMI</name>
<evidence type="ECO:0000256" key="9">
    <source>
        <dbReference type="ARBA" id="ARBA00023180"/>
    </source>
</evidence>
<comment type="subcellular location">
    <subcellularLocation>
        <location evidence="1">Cell membrane</location>
        <topology evidence="1">Multi-pass membrane protein</topology>
    </subcellularLocation>
</comment>
<dbReference type="InterPro" id="IPR038550">
    <property type="entry name" value="GPCR_3_9-Cys_sf"/>
</dbReference>
<evidence type="ECO:0000256" key="3">
    <source>
        <dbReference type="ARBA" id="ARBA00022692"/>
    </source>
</evidence>
<dbReference type="FunFam" id="2.10.50.30:FF:000004">
    <property type="entry name" value="Taste receptor type 1 member 3-like protein"/>
    <property type="match status" value="1"/>
</dbReference>